<accession>A0AAW7YZ62</accession>
<dbReference type="GO" id="GO:0000271">
    <property type="term" value="P:polysaccharide biosynthetic process"/>
    <property type="evidence" value="ECO:0007669"/>
    <property type="project" value="InterPro"/>
</dbReference>
<reference evidence="7" key="1">
    <citation type="submission" date="2023-07" db="EMBL/GenBank/DDBJ databases">
        <title>Genome content predicts the carbon catabolic preferences of heterotrophic bacteria.</title>
        <authorList>
            <person name="Gralka M."/>
        </authorList>
    </citation>
    <scope>NUCLEOTIDE SEQUENCE</scope>
    <source>
        <strain evidence="7">E2R20</strain>
    </source>
</reference>
<evidence type="ECO:0000313" key="8">
    <source>
        <dbReference type="Proteomes" id="UP001170310"/>
    </source>
</evidence>
<feature type="transmembrane region" description="Helical" evidence="5">
    <location>
        <begin position="62"/>
        <end position="83"/>
    </location>
</feature>
<feature type="non-terminal residue" evidence="7">
    <location>
        <position position="86"/>
    </location>
</feature>
<feature type="domain" description="GtrA/DPMS transmembrane" evidence="6">
    <location>
        <begin position="2"/>
        <end position="84"/>
    </location>
</feature>
<sequence>AFAVANFIGFSLAFVFSYLVQTRWVFQKSIAINNAMRFFVVQLGSLCLSVWLSSHITQYPNFVKVAVVIVMLPAITFVIHRFWTYS</sequence>
<evidence type="ECO:0000256" key="4">
    <source>
        <dbReference type="ARBA" id="ARBA00023136"/>
    </source>
</evidence>
<feature type="transmembrane region" description="Helical" evidence="5">
    <location>
        <begin position="38"/>
        <end position="56"/>
    </location>
</feature>
<evidence type="ECO:0000313" key="7">
    <source>
        <dbReference type="EMBL" id="MDO6575342.1"/>
    </source>
</evidence>
<dbReference type="InterPro" id="IPR007267">
    <property type="entry name" value="GtrA_DPMS_TM"/>
</dbReference>
<name>A0AAW7YZ62_9STAP</name>
<gene>
    <name evidence="7" type="ORF">Q4528_14595</name>
</gene>
<evidence type="ECO:0000259" key="6">
    <source>
        <dbReference type="Pfam" id="PF04138"/>
    </source>
</evidence>
<feature type="non-terminal residue" evidence="7">
    <location>
        <position position="1"/>
    </location>
</feature>
<keyword evidence="4 5" id="KW-0472">Membrane</keyword>
<evidence type="ECO:0000256" key="2">
    <source>
        <dbReference type="ARBA" id="ARBA00022692"/>
    </source>
</evidence>
<evidence type="ECO:0000256" key="5">
    <source>
        <dbReference type="SAM" id="Phobius"/>
    </source>
</evidence>
<dbReference type="Pfam" id="PF04138">
    <property type="entry name" value="GtrA_DPMS_TM"/>
    <property type="match status" value="1"/>
</dbReference>
<evidence type="ECO:0000256" key="1">
    <source>
        <dbReference type="ARBA" id="ARBA00004141"/>
    </source>
</evidence>
<feature type="transmembrane region" description="Helical" evidence="5">
    <location>
        <begin position="6"/>
        <end position="26"/>
    </location>
</feature>
<dbReference type="RefSeq" id="WP_303522383.1">
    <property type="nucleotide sequence ID" value="NZ_JAUOQO010000531.1"/>
</dbReference>
<keyword evidence="3 5" id="KW-1133">Transmembrane helix</keyword>
<dbReference type="Proteomes" id="UP001170310">
    <property type="component" value="Unassembled WGS sequence"/>
</dbReference>
<keyword evidence="8" id="KW-1185">Reference proteome</keyword>
<dbReference type="GO" id="GO:0016020">
    <property type="term" value="C:membrane"/>
    <property type="evidence" value="ECO:0007669"/>
    <property type="project" value="UniProtKB-SubCell"/>
</dbReference>
<dbReference type="EMBL" id="JAUOQO010000531">
    <property type="protein sequence ID" value="MDO6575342.1"/>
    <property type="molecule type" value="Genomic_DNA"/>
</dbReference>
<comment type="caution">
    <text evidence="7">The sequence shown here is derived from an EMBL/GenBank/DDBJ whole genome shotgun (WGS) entry which is preliminary data.</text>
</comment>
<keyword evidence="2 5" id="KW-0812">Transmembrane</keyword>
<evidence type="ECO:0000256" key="3">
    <source>
        <dbReference type="ARBA" id="ARBA00022989"/>
    </source>
</evidence>
<dbReference type="AlphaFoldDB" id="A0AAW7YZ62"/>
<protein>
    <submittedName>
        <fullName evidence="7">GtrA family protein</fullName>
    </submittedName>
</protein>
<proteinExistence type="predicted"/>
<organism evidence="7 8">
    <name type="scientific">Staphylococcus pasteuri_A</name>
    <dbReference type="NCBI Taxonomy" id="3062664"/>
    <lineage>
        <taxon>Bacteria</taxon>
        <taxon>Bacillati</taxon>
        <taxon>Bacillota</taxon>
        <taxon>Bacilli</taxon>
        <taxon>Bacillales</taxon>
        <taxon>Staphylococcaceae</taxon>
        <taxon>Staphylococcus</taxon>
    </lineage>
</organism>
<comment type="subcellular location">
    <subcellularLocation>
        <location evidence="1">Membrane</location>
        <topology evidence="1">Multi-pass membrane protein</topology>
    </subcellularLocation>
</comment>